<name>A0A516X0U0_9ACTN</name>
<reference evidence="2 3" key="1">
    <citation type="submission" date="2019-07" db="EMBL/GenBank/DDBJ databases">
        <title>Tomitella cavernea sp. nov., an actinomycete isolated from soil.</title>
        <authorList>
            <person name="Cheng J."/>
        </authorList>
    </citation>
    <scope>NUCLEOTIDE SEQUENCE [LARGE SCALE GENOMIC DNA]</scope>
    <source>
        <strain evidence="2 3">HY188</strain>
    </source>
</reference>
<dbReference type="Pfam" id="PF13426">
    <property type="entry name" value="PAS_9"/>
    <property type="match status" value="1"/>
</dbReference>
<dbReference type="OrthoDB" id="434992at2"/>
<proteinExistence type="predicted"/>
<dbReference type="Proteomes" id="UP000317344">
    <property type="component" value="Chromosome"/>
</dbReference>
<gene>
    <name evidence="2" type="ORF">FO059_04085</name>
</gene>
<sequence>MMGHPLNGRSVEAGLGVGARSGFDTIGETAVVGLGALSRRAPDILPHAALGVLEQLPAPVLICADDGTSLIVNEEFRTVTGYGSADLCGRSVDDLFSAMGDSVEWRRVASRESSRWGGAAILLGRDGVPLHVHVNVVAILLASGMRLLWSVEDRSAAYWECPSTWGG</sequence>
<accession>A0A516X0U0</accession>
<dbReference type="PROSITE" id="PS50112">
    <property type="entry name" value="PAS"/>
    <property type="match status" value="1"/>
</dbReference>
<dbReference type="SUPFAM" id="SSF55785">
    <property type="entry name" value="PYP-like sensor domain (PAS domain)"/>
    <property type="match status" value="1"/>
</dbReference>
<dbReference type="KEGG" id="toy:FO059_04085"/>
<dbReference type="NCBIfam" id="TIGR00229">
    <property type="entry name" value="sensory_box"/>
    <property type="match status" value="1"/>
</dbReference>
<dbReference type="RefSeq" id="WP_143906591.1">
    <property type="nucleotide sequence ID" value="NZ_CP041765.1"/>
</dbReference>
<keyword evidence="3" id="KW-1185">Reference proteome</keyword>
<reference evidence="2 3" key="2">
    <citation type="submission" date="2019-07" db="EMBL/GenBank/DDBJ databases">
        <authorList>
            <person name="Huang Y."/>
        </authorList>
    </citation>
    <scope>NUCLEOTIDE SEQUENCE [LARGE SCALE GENOMIC DNA]</scope>
    <source>
        <strain evidence="2 3">HY188</strain>
    </source>
</reference>
<dbReference type="InterPro" id="IPR035965">
    <property type="entry name" value="PAS-like_dom_sf"/>
</dbReference>
<evidence type="ECO:0000259" key="1">
    <source>
        <dbReference type="PROSITE" id="PS50112"/>
    </source>
</evidence>
<protein>
    <submittedName>
        <fullName evidence="2">PAS domain-containing protein</fullName>
    </submittedName>
</protein>
<dbReference type="EMBL" id="CP041765">
    <property type="protein sequence ID" value="QDQ96673.1"/>
    <property type="molecule type" value="Genomic_DNA"/>
</dbReference>
<organism evidence="2 3">
    <name type="scientific">Tomitella fengzijianii</name>
    <dbReference type="NCBI Taxonomy" id="2597660"/>
    <lineage>
        <taxon>Bacteria</taxon>
        <taxon>Bacillati</taxon>
        <taxon>Actinomycetota</taxon>
        <taxon>Actinomycetes</taxon>
        <taxon>Mycobacteriales</taxon>
        <taxon>Tomitella</taxon>
    </lineage>
</organism>
<evidence type="ECO:0000313" key="3">
    <source>
        <dbReference type="Proteomes" id="UP000317344"/>
    </source>
</evidence>
<feature type="domain" description="PAS" evidence="1">
    <location>
        <begin position="52"/>
        <end position="96"/>
    </location>
</feature>
<dbReference type="CDD" id="cd00130">
    <property type="entry name" value="PAS"/>
    <property type="match status" value="1"/>
</dbReference>
<dbReference type="InterPro" id="IPR000014">
    <property type="entry name" value="PAS"/>
</dbReference>
<evidence type="ECO:0000313" key="2">
    <source>
        <dbReference type="EMBL" id="QDQ96673.1"/>
    </source>
</evidence>
<dbReference type="Gene3D" id="3.30.450.20">
    <property type="entry name" value="PAS domain"/>
    <property type="match status" value="1"/>
</dbReference>
<dbReference type="AlphaFoldDB" id="A0A516X0U0"/>